<evidence type="ECO:0000313" key="1">
    <source>
        <dbReference type="EMBL" id="WWC84139.1"/>
    </source>
</evidence>
<name>A0ABZ2ELI0_9BACT</name>
<dbReference type="EMBL" id="CP144143">
    <property type="protein sequence ID" value="WWC84139.1"/>
    <property type="molecule type" value="Genomic_DNA"/>
</dbReference>
<gene>
    <name evidence="1" type="ORF">PIECOFPK_01872</name>
</gene>
<sequence length="252" mass="29240">MIRSPPYQSVVLIIRSLIHKHTKMIKPIIKLLLLIFVTSLSWLSCNQNSTSRNPSALFDEKNDTIIAKRQNELNPSYELGFLSKSYSYFWIVDQDTLNFSINARQYIKDSTLHLSIYHKEPTAFSTAIVHIDESLSIIQEDFPLTKLGSIYFTSPIYYTDVIKELSVGYEKQFGRKSISYEQLNELLFQSNLNKQIDIFVSSLNKKVIEYSIEKFHLTDKQSLESHFKNIDFSEFPEYVIDGIGLQVQLSDE</sequence>
<proteinExistence type="predicted"/>
<dbReference type="Proteomes" id="UP001321305">
    <property type="component" value="Chromosome"/>
</dbReference>
<evidence type="ECO:0000313" key="2">
    <source>
        <dbReference type="Proteomes" id="UP001321305"/>
    </source>
</evidence>
<organism evidence="1 2">
    <name type="scientific">Mycovorax composti</name>
    <dbReference type="NCBI Taxonomy" id="2962693"/>
    <lineage>
        <taxon>Bacteria</taxon>
        <taxon>Pseudomonadati</taxon>
        <taxon>Bacteroidota</taxon>
        <taxon>Chitinophagia</taxon>
        <taxon>Chitinophagales</taxon>
        <taxon>Chitinophagaceae</taxon>
        <taxon>Mycovorax</taxon>
    </lineage>
</organism>
<keyword evidence="2" id="KW-1185">Reference proteome</keyword>
<protein>
    <submittedName>
        <fullName evidence="1">Uncharacterized protein</fullName>
    </submittedName>
</protein>
<accession>A0ABZ2ELI0</accession>
<reference evidence="2" key="1">
    <citation type="submission" date="2024-01" db="EMBL/GenBank/DDBJ databases">
        <title>Mycovorax composti gen. nov. sp. nov., a member of the family Chitinophagaceae isolated from button mushroom compost.</title>
        <authorList>
            <person name="Thai M."/>
            <person name="Bell T.L."/>
            <person name="Kertesz M.A."/>
        </authorList>
    </citation>
    <scope>NUCLEOTIDE SEQUENCE [LARGE SCALE GENOMIC DNA]</scope>
    <source>
        <strain evidence="2">C216</strain>
    </source>
</reference>